<protein>
    <recommendedName>
        <fullName evidence="13">BED-type domain-containing protein</fullName>
    </recommendedName>
</protein>
<proteinExistence type="predicted"/>
<sequence length="386" mass="44755">MAPPKKKNKRDVVDPIWNHCVRATALTDPEAVDNTRLKLVCNYCGKTLSGGVSRMKHHSARTHHNAKPCEKVPEDVTNMFLKILEELKQRNCIEQDDVDCFDEDRTKPCVDICRMIYAEALPFSLVKSSWFHTAVQSIGEYGKGLKPPSYHEVRVTFLKKEVDNVHSTLEKYKSEWNKTGCSLMSHGWQDGFNVHFRFHYDASFEADEEVRLGLYTVIERMYPGIQAKLKLDAQMDKFHNAIGMFSIDMLFITREKKQPGINSHLNNVCQCFFLALIWLSPFRTIVGKLWRQLQRTPRVSHKSSTLTCSATGCERNWSTFQHIHSTKRNRLEAQRLNALVFVKYNLTLELRQKKREENGNAYDPICLSIWNPMTNGLLKEKTHAYR</sequence>
<keyword evidence="12" id="KW-1185">Reference proteome</keyword>
<dbReference type="InterPro" id="IPR012337">
    <property type="entry name" value="RNaseH-like_sf"/>
</dbReference>
<dbReference type="InterPro" id="IPR008906">
    <property type="entry name" value="HATC_C_dom"/>
</dbReference>
<name>A0A834H7Z8_RHOSS</name>
<comment type="caution">
    <text evidence="11">The sequence shown here is derived from an EMBL/GenBank/DDBJ whole genome shotgun (WGS) entry which is preliminary data.</text>
</comment>
<dbReference type="EMBL" id="WJXA01000003">
    <property type="protein sequence ID" value="KAF7147766.1"/>
    <property type="molecule type" value="Genomic_DNA"/>
</dbReference>
<keyword evidence="5" id="KW-0238">DNA-binding</keyword>
<dbReference type="InterPro" id="IPR013087">
    <property type="entry name" value="Znf_C2H2_type"/>
</dbReference>
<dbReference type="PROSITE" id="PS50157">
    <property type="entry name" value="ZINC_FINGER_C2H2_2"/>
    <property type="match status" value="1"/>
</dbReference>
<dbReference type="EMBL" id="WJXA01000003">
    <property type="protein sequence ID" value="KAF7149258.1"/>
    <property type="molecule type" value="Genomic_DNA"/>
</dbReference>
<accession>A0A834H7Z8</accession>
<comment type="subcellular location">
    <subcellularLocation>
        <location evidence="1">Nucleus</location>
    </subcellularLocation>
</comment>
<dbReference type="PROSITE" id="PS00028">
    <property type="entry name" value="ZINC_FINGER_C2H2_1"/>
    <property type="match status" value="1"/>
</dbReference>
<feature type="domain" description="C2H2-type" evidence="8">
    <location>
        <begin position="39"/>
        <end position="68"/>
    </location>
</feature>
<dbReference type="SUPFAM" id="SSF53098">
    <property type="entry name" value="Ribonuclease H-like"/>
    <property type="match status" value="1"/>
</dbReference>
<evidence type="ECO:0000313" key="11">
    <source>
        <dbReference type="EMBL" id="KAF7149258.1"/>
    </source>
</evidence>
<evidence type="ECO:0000259" key="8">
    <source>
        <dbReference type="PROSITE" id="PS50157"/>
    </source>
</evidence>
<dbReference type="AlphaFoldDB" id="A0A834H7Z8"/>
<dbReference type="Pfam" id="PF04937">
    <property type="entry name" value="DUF659"/>
    <property type="match status" value="1"/>
</dbReference>
<dbReference type="Pfam" id="PF02892">
    <property type="entry name" value="zf-BED"/>
    <property type="match status" value="1"/>
</dbReference>
<keyword evidence="4" id="KW-0862">Zinc</keyword>
<dbReference type="GO" id="GO:0008270">
    <property type="term" value="F:zinc ion binding"/>
    <property type="evidence" value="ECO:0007669"/>
    <property type="project" value="UniProtKB-KW"/>
</dbReference>
<keyword evidence="2" id="KW-0479">Metal-binding</keyword>
<evidence type="ECO:0000259" key="9">
    <source>
        <dbReference type="PROSITE" id="PS50808"/>
    </source>
</evidence>
<evidence type="ECO:0000256" key="1">
    <source>
        <dbReference type="ARBA" id="ARBA00004123"/>
    </source>
</evidence>
<gene>
    <name evidence="11" type="ORF">RHSIM_Rhsim03G0071100</name>
    <name evidence="10" type="ORF">RHSIM_Rhsim03G0071500</name>
</gene>
<dbReference type="InterPro" id="IPR003656">
    <property type="entry name" value="Znf_BED"/>
</dbReference>
<evidence type="ECO:0000313" key="12">
    <source>
        <dbReference type="Proteomes" id="UP000626092"/>
    </source>
</evidence>
<dbReference type="GO" id="GO:0005634">
    <property type="term" value="C:nucleus"/>
    <property type="evidence" value="ECO:0007669"/>
    <property type="project" value="UniProtKB-SubCell"/>
</dbReference>
<keyword evidence="3 7" id="KW-0863">Zinc-finger</keyword>
<evidence type="ECO:0000256" key="7">
    <source>
        <dbReference type="PROSITE-ProRule" id="PRU00042"/>
    </source>
</evidence>
<dbReference type="InterPro" id="IPR007021">
    <property type="entry name" value="DUF659"/>
</dbReference>
<dbReference type="PROSITE" id="PS50808">
    <property type="entry name" value="ZF_BED"/>
    <property type="match status" value="1"/>
</dbReference>
<keyword evidence="6" id="KW-0539">Nucleus</keyword>
<evidence type="ECO:0008006" key="13">
    <source>
        <dbReference type="Google" id="ProtNLM"/>
    </source>
</evidence>
<dbReference type="Proteomes" id="UP000626092">
    <property type="component" value="Unassembled WGS sequence"/>
</dbReference>
<dbReference type="GO" id="GO:0046983">
    <property type="term" value="F:protein dimerization activity"/>
    <property type="evidence" value="ECO:0007669"/>
    <property type="project" value="InterPro"/>
</dbReference>
<evidence type="ECO:0000313" key="10">
    <source>
        <dbReference type="EMBL" id="KAF7147766.1"/>
    </source>
</evidence>
<evidence type="ECO:0000256" key="2">
    <source>
        <dbReference type="ARBA" id="ARBA00022723"/>
    </source>
</evidence>
<evidence type="ECO:0000256" key="6">
    <source>
        <dbReference type="ARBA" id="ARBA00023242"/>
    </source>
</evidence>
<evidence type="ECO:0000256" key="4">
    <source>
        <dbReference type="ARBA" id="ARBA00022833"/>
    </source>
</evidence>
<evidence type="ECO:0000256" key="5">
    <source>
        <dbReference type="ARBA" id="ARBA00023125"/>
    </source>
</evidence>
<dbReference type="OrthoDB" id="1741262at2759"/>
<dbReference type="Pfam" id="PF05699">
    <property type="entry name" value="Dimer_Tnp_hAT"/>
    <property type="match status" value="1"/>
</dbReference>
<organism evidence="11 12">
    <name type="scientific">Rhododendron simsii</name>
    <name type="common">Sims's rhododendron</name>
    <dbReference type="NCBI Taxonomy" id="118357"/>
    <lineage>
        <taxon>Eukaryota</taxon>
        <taxon>Viridiplantae</taxon>
        <taxon>Streptophyta</taxon>
        <taxon>Embryophyta</taxon>
        <taxon>Tracheophyta</taxon>
        <taxon>Spermatophyta</taxon>
        <taxon>Magnoliopsida</taxon>
        <taxon>eudicotyledons</taxon>
        <taxon>Gunneridae</taxon>
        <taxon>Pentapetalae</taxon>
        <taxon>asterids</taxon>
        <taxon>Ericales</taxon>
        <taxon>Ericaceae</taxon>
        <taxon>Ericoideae</taxon>
        <taxon>Rhodoreae</taxon>
        <taxon>Rhododendron</taxon>
    </lineage>
</organism>
<dbReference type="PANTHER" id="PTHR32166">
    <property type="entry name" value="OSJNBA0013A04.12 PROTEIN"/>
    <property type="match status" value="1"/>
</dbReference>
<dbReference type="GO" id="GO:0003677">
    <property type="term" value="F:DNA binding"/>
    <property type="evidence" value="ECO:0007669"/>
    <property type="project" value="UniProtKB-KW"/>
</dbReference>
<reference evidence="11" key="1">
    <citation type="submission" date="2019-11" db="EMBL/GenBank/DDBJ databases">
        <authorList>
            <person name="Liu Y."/>
            <person name="Hou J."/>
            <person name="Li T.-Q."/>
            <person name="Guan C.-H."/>
            <person name="Wu X."/>
            <person name="Wu H.-Z."/>
            <person name="Ling F."/>
            <person name="Zhang R."/>
            <person name="Shi X.-G."/>
            <person name="Ren J.-P."/>
            <person name="Chen E.-F."/>
            <person name="Sun J.-M."/>
        </authorList>
    </citation>
    <scope>NUCLEOTIDE SEQUENCE</scope>
    <source>
        <strain evidence="11">Adult_tree_wgs_1</strain>
        <tissue evidence="11">Leaves</tissue>
    </source>
</reference>
<feature type="domain" description="BED-type" evidence="9">
    <location>
        <begin position="11"/>
        <end position="76"/>
    </location>
</feature>
<evidence type="ECO:0000256" key="3">
    <source>
        <dbReference type="ARBA" id="ARBA00022771"/>
    </source>
</evidence>
<dbReference type="PANTHER" id="PTHR32166:SF122">
    <property type="entry name" value="OS09G0499600 PROTEIN"/>
    <property type="match status" value="1"/>
</dbReference>